<proteinExistence type="inferred from homology"/>
<name>A0A9J6A1M0_SOLCO</name>
<dbReference type="PROSITE" id="PS50843">
    <property type="entry name" value="EXPANSIN_CBD"/>
    <property type="match status" value="3"/>
</dbReference>
<dbReference type="AlphaFoldDB" id="A0A9J6A1M0"/>
<dbReference type="Pfam" id="PF03330">
    <property type="entry name" value="DPBB_1"/>
    <property type="match status" value="3"/>
</dbReference>
<keyword evidence="12" id="KW-1185">Reference proteome</keyword>
<dbReference type="SUPFAM" id="SSF50685">
    <property type="entry name" value="Barwin-like endoglucanases"/>
    <property type="match status" value="3"/>
</dbReference>
<keyword evidence="5" id="KW-0964">Secreted</keyword>
<evidence type="ECO:0008006" key="13">
    <source>
        <dbReference type="Google" id="ProtNLM"/>
    </source>
</evidence>
<dbReference type="PROSITE" id="PS50842">
    <property type="entry name" value="EXPANSIN_EG45"/>
    <property type="match status" value="3"/>
</dbReference>
<dbReference type="InterPro" id="IPR036749">
    <property type="entry name" value="Expansin_CBD_sf"/>
</dbReference>
<dbReference type="PANTHER" id="PTHR31867">
    <property type="entry name" value="EXPANSIN-A15"/>
    <property type="match status" value="1"/>
</dbReference>
<evidence type="ECO:0000256" key="5">
    <source>
        <dbReference type="ARBA" id="ARBA00022525"/>
    </source>
</evidence>
<feature type="domain" description="Expansin-like CBD" evidence="10">
    <location>
        <begin position="396"/>
        <end position="475"/>
    </location>
</feature>
<dbReference type="SUPFAM" id="SSF49590">
    <property type="entry name" value="PHL pollen allergen"/>
    <property type="match status" value="3"/>
</dbReference>
<reference evidence="11 12" key="1">
    <citation type="submission" date="2020-09" db="EMBL/GenBank/DDBJ databases">
        <title>De no assembly of potato wild relative species, Solanum commersonii.</title>
        <authorList>
            <person name="Cho K."/>
        </authorList>
    </citation>
    <scope>NUCLEOTIDE SEQUENCE [LARGE SCALE GENOMIC DNA]</scope>
    <source>
        <strain evidence="11">LZ3.2</strain>
        <tissue evidence="11">Leaf</tissue>
    </source>
</reference>
<evidence type="ECO:0000256" key="3">
    <source>
        <dbReference type="ARBA" id="ARBA00005392"/>
    </source>
</evidence>
<evidence type="ECO:0000256" key="7">
    <source>
        <dbReference type="ARBA" id="ARBA00023136"/>
    </source>
</evidence>
<comment type="subcellular location">
    <subcellularLocation>
        <location evidence="1">Membrane</location>
        <topology evidence="1">Peripheral membrane protein</topology>
    </subcellularLocation>
    <subcellularLocation>
        <location evidence="2">Secreted</location>
        <location evidence="2">Cell wall</location>
    </subcellularLocation>
</comment>
<dbReference type="CDD" id="cd22274">
    <property type="entry name" value="DPBB_EXPA_N"/>
    <property type="match status" value="3"/>
</dbReference>
<feature type="domain" description="Expansin-like EG45" evidence="9">
    <location>
        <begin position="45"/>
        <end position="156"/>
    </location>
</feature>
<evidence type="ECO:0000259" key="10">
    <source>
        <dbReference type="PROSITE" id="PS50843"/>
    </source>
</evidence>
<dbReference type="GO" id="GO:0009653">
    <property type="term" value="P:anatomical structure morphogenesis"/>
    <property type="evidence" value="ECO:0007669"/>
    <property type="project" value="UniProtKB-ARBA"/>
</dbReference>
<dbReference type="InterPro" id="IPR009009">
    <property type="entry name" value="RlpA-like_DPBB"/>
</dbReference>
<sequence>MVSNCNIYSYETYESKKIDGNLAAQGWINARATFYGDMGGGGTMQGACGYGDLFKQGYGLETTALSTALFNSGSTCGACFQIMCVNAPKACHPGQVITVTATNLCPPDYTKTKDVWCNPPQQHFDLTMPMFIKIAEKQAGVVPVVYRRVTCQKKGGLKFEIAGNPNWILVLVFNVGGVGDVVNVKIKGSKTGWLPMKRNWGQNWQASVQLAGQSLSFQVQTSDGKLVQSDNVAPANWQFVVTFESKEVEGNLDEQGWNNARATFYGDMSGNETMQGACGYGDLFKQGYGLETAALSTALFNSGSTCGACFQIKCVNAPKACHPDQIITITATNFCPPNYTKTTDVWCNPPQQHFDLSLPMFLKIAEYKAGVVPVVYRRVTCLKKGGLKFEIKGNPNWILVLVFNVGGVGDVVNVKIKGSKTEWLPMSRNWGQNWQASVQLGGQSLSFQVQTSDGKLVQSDNVVPDNWQFVEAFESKEVEGNLDAQGWINARATFYEGACGYGDTIKQGYGLETTALSTALFNKGSTCGACYQIKCVNAPKVCHLEQVITVTATNLCPPNSKTTKDGWCNPPQQHFDLTMPMFIKIAEQKAGVVPVVYRRVTCQKKGGLKFEIAGNPNWILVLVFNVGGVGDVVNVKIKGSKTEWVPMSRNWGQNWQASVQLAGQSLSFQVQTSDGKWVQSDNVAPDNWQYGQTFEAKNNF</sequence>
<dbReference type="EMBL" id="JACXVP010000003">
    <property type="protein sequence ID" value="KAG5618477.1"/>
    <property type="molecule type" value="Genomic_DNA"/>
</dbReference>
<dbReference type="InterPro" id="IPR002963">
    <property type="entry name" value="Expansin"/>
</dbReference>
<dbReference type="PRINTS" id="PR01226">
    <property type="entry name" value="EXPANSIN"/>
</dbReference>
<dbReference type="Proteomes" id="UP000824120">
    <property type="component" value="Chromosome 3"/>
</dbReference>
<evidence type="ECO:0000256" key="2">
    <source>
        <dbReference type="ARBA" id="ARBA00004191"/>
    </source>
</evidence>
<feature type="domain" description="Expansin-like CBD" evidence="10">
    <location>
        <begin position="617"/>
        <end position="696"/>
    </location>
</feature>
<dbReference type="Pfam" id="PF01357">
    <property type="entry name" value="Expansin_C"/>
    <property type="match status" value="3"/>
</dbReference>
<dbReference type="InterPro" id="IPR036908">
    <property type="entry name" value="RlpA-like_sf"/>
</dbReference>
<dbReference type="PRINTS" id="PR01225">
    <property type="entry name" value="EXPANSNFAMLY"/>
</dbReference>
<feature type="domain" description="Expansin-like EG45" evidence="9">
    <location>
        <begin position="496"/>
        <end position="607"/>
    </location>
</feature>
<dbReference type="Gene3D" id="2.60.40.760">
    <property type="entry name" value="Expansin, cellulose-binding-like domain"/>
    <property type="match status" value="3"/>
</dbReference>
<evidence type="ECO:0000313" key="11">
    <source>
        <dbReference type="EMBL" id="KAG5618477.1"/>
    </source>
</evidence>
<evidence type="ECO:0000256" key="4">
    <source>
        <dbReference type="ARBA" id="ARBA00022512"/>
    </source>
</evidence>
<dbReference type="GO" id="GO:0009664">
    <property type="term" value="P:plant-type cell wall organization"/>
    <property type="evidence" value="ECO:0007669"/>
    <property type="project" value="InterPro"/>
</dbReference>
<evidence type="ECO:0000256" key="6">
    <source>
        <dbReference type="ARBA" id="ARBA00022729"/>
    </source>
</evidence>
<comment type="caution">
    <text evidence="11">The sequence shown here is derived from an EMBL/GenBank/DDBJ whole genome shotgun (WGS) entry which is preliminary data.</text>
</comment>
<dbReference type="InterPro" id="IPR007112">
    <property type="entry name" value="Expansin/allergen_DPBB_dom"/>
</dbReference>
<keyword evidence="8" id="KW-0961">Cell wall biogenesis/degradation</keyword>
<keyword evidence="7" id="KW-0472">Membrane</keyword>
<dbReference type="OrthoDB" id="1300333at2759"/>
<feature type="domain" description="Expansin-like CBD" evidence="10">
    <location>
        <begin position="166"/>
        <end position="245"/>
    </location>
</feature>
<dbReference type="InterPro" id="IPR007117">
    <property type="entry name" value="Expansin_CBD"/>
</dbReference>
<dbReference type="GO" id="GO:0005576">
    <property type="term" value="C:extracellular region"/>
    <property type="evidence" value="ECO:0007669"/>
    <property type="project" value="InterPro"/>
</dbReference>
<feature type="domain" description="Expansin-like EG45" evidence="9">
    <location>
        <begin position="275"/>
        <end position="386"/>
    </location>
</feature>
<keyword evidence="4" id="KW-0134">Cell wall</keyword>
<dbReference type="GO" id="GO:0016020">
    <property type="term" value="C:membrane"/>
    <property type="evidence" value="ECO:0007669"/>
    <property type="project" value="UniProtKB-SubCell"/>
</dbReference>
<evidence type="ECO:0000259" key="9">
    <source>
        <dbReference type="PROSITE" id="PS50842"/>
    </source>
</evidence>
<dbReference type="Gene3D" id="2.40.40.10">
    <property type="entry name" value="RlpA-like domain"/>
    <property type="match status" value="3"/>
</dbReference>
<dbReference type="InterPro" id="IPR007118">
    <property type="entry name" value="Expan_Lol_pI"/>
</dbReference>
<dbReference type="SMART" id="SM00837">
    <property type="entry name" value="DPBB_1"/>
    <property type="match status" value="3"/>
</dbReference>
<evidence type="ECO:0000256" key="8">
    <source>
        <dbReference type="ARBA" id="ARBA00023316"/>
    </source>
</evidence>
<evidence type="ECO:0000313" key="12">
    <source>
        <dbReference type="Proteomes" id="UP000824120"/>
    </source>
</evidence>
<evidence type="ECO:0000256" key="1">
    <source>
        <dbReference type="ARBA" id="ARBA00004170"/>
    </source>
</evidence>
<protein>
    <recommendedName>
        <fullName evidence="13">Expansin</fullName>
    </recommendedName>
</protein>
<comment type="similarity">
    <text evidence="3">Belongs to the expansin family. Expansin A subfamily.</text>
</comment>
<keyword evidence="6" id="KW-0732">Signal</keyword>
<organism evidence="11 12">
    <name type="scientific">Solanum commersonii</name>
    <name type="common">Commerson's wild potato</name>
    <name type="synonym">Commerson's nightshade</name>
    <dbReference type="NCBI Taxonomy" id="4109"/>
    <lineage>
        <taxon>Eukaryota</taxon>
        <taxon>Viridiplantae</taxon>
        <taxon>Streptophyta</taxon>
        <taxon>Embryophyta</taxon>
        <taxon>Tracheophyta</taxon>
        <taxon>Spermatophyta</taxon>
        <taxon>Magnoliopsida</taxon>
        <taxon>eudicotyledons</taxon>
        <taxon>Gunneridae</taxon>
        <taxon>Pentapetalae</taxon>
        <taxon>asterids</taxon>
        <taxon>lamiids</taxon>
        <taxon>Solanales</taxon>
        <taxon>Solanaceae</taxon>
        <taxon>Solanoideae</taxon>
        <taxon>Solaneae</taxon>
        <taxon>Solanum</taxon>
    </lineage>
</organism>
<gene>
    <name evidence="11" type="ORF">H5410_018301</name>
</gene>
<accession>A0A9J6A1M0</accession>